<comment type="caution">
    <text evidence="2">The sequence shown here is derived from an EMBL/GenBank/DDBJ whole genome shotgun (WGS) entry which is preliminary data.</text>
</comment>
<dbReference type="CDD" id="cd16279">
    <property type="entry name" value="metallo-hydrolase-like_MBL-fold"/>
    <property type="match status" value="1"/>
</dbReference>
<reference evidence="2 3" key="1">
    <citation type="submission" date="2021-07" db="EMBL/GenBank/DDBJ databases">
        <title>Mesonia aestuariivivens sp. nov., isolated from a tidal flat.</title>
        <authorList>
            <person name="Kim Y.-O."/>
            <person name="Yoon J.-H."/>
        </authorList>
    </citation>
    <scope>NUCLEOTIDE SEQUENCE [LARGE SCALE GENOMIC DNA]</scope>
    <source>
        <strain evidence="2 3">JHPTF-M18</strain>
    </source>
</reference>
<feature type="domain" description="Metallo-beta-lactamase" evidence="1">
    <location>
        <begin position="34"/>
        <end position="223"/>
    </location>
</feature>
<dbReference type="PANTHER" id="PTHR42663:SF6">
    <property type="entry name" value="HYDROLASE C777.06C-RELATED"/>
    <property type="match status" value="1"/>
</dbReference>
<proteinExistence type="predicted"/>
<gene>
    <name evidence="2" type="ORF">KW502_13420</name>
</gene>
<evidence type="ECO:0000313" key="3">
    <source>
        <dbReference type="Proteomes" id="UP000719267"/>
    </source>
</evidence>
<dbReference type="RefSeq" id="WP_219041071.1">
    <property type="nucleotide sequence ID" value="NZ_JAHWDF010000017.1"/>
</dbReference>
<dbReference type="PANTHER" id="PTHR42663">
    <property type="entry name" value="HYDROLASE C777.06C-RELATED-RELATED"/>
    <property type="match status" value="1"/>
</dbReference>
<organism evidence="2 3">
    <name type="scientific">Mesonia aestuariivivens</name>
    <dbReference type="NCBI Taxonomy" id="2796128"/>
    <lineage>
        <taxon>Bacteria</taxon>
        <taxon>Pseudomonadati</taxon>
        <taxon>Bacteroidota</taxon>
        <taxon>Flavobacteriia</taxon>
        <taxon>Flavobacteriales</taxon>
        <taxon>Flavobacteriaceae</taxon>
        <taxon>Mesonia</taxon>
    </lineage>
</organism>
<evidence type="ECO:0000313" key="2">
    <source>
        <dbReference type="EMBL" id="MBW2962791.1"/>
    </source>
</evidence>
<dbReference type="InterPro" id="IPR001279">
    <property type="entry name" value="Metallo-B-lactamas"/>
</dbReference>
<dbReference type="Pfam" id="PF12706">
    <property type="entry name" value="Lactamase_B_2"/>
    <property type="match status" value="1"/>
</dbReference>
<sequence length="253" mass="29163">MEITFLGTGTSQGVPIIGSDHPVCLSEDQKDKRLRVSILVEWDNYTYVVDCGPDFRQQMLANNVKKIDGILFTHEHNDHIIGLDDVRPFYFKQGDISVYAHQRVIKALKKRFDYVFETVNKYPGTPSLKINEINDTPFTIGNLEVIPVNVWHHKLQVYAFRFHDFAYVTDAKTITEEEVEKLKGVKVLTVNALRKETHLAHFNLDEALAFIKKVNPEKAYLTHISHLLGFHAEVEKELPENVFLAYDNLKIKI</sequence>
<dbReference type="SMART" id="SM00849">
    <property type="entry name" value="Lactamase_B"/>
    <property type="match status" value="1"/>
</dbReference>
<name>A0ABS6W4J3_9FLAO</name>
<evidence type="ECO:0000259" key="1">
    <source>
        <dbReference type="SMART" id="SM00849"/>
    </source>
</evidence>
<dbReference type="Proteomes" id="UP000719267">
    <property type="component" value="Unassembled WGS sequence"/>
</dbReference>
<keyword evidence="3" id="KW-1185">Reference proteome</keyword>
<dbReference type="EMBL" id="JAHWDF010000017">
    <property type="protein sequence ID" value="MBW2962791.1"/>
    <property type="molecule type" value="Genomic_DNA"/>
</dbReference>
<protein>
    <submittedName>
        <fullName evidence="2">MBL fold metallo-hydrolase</fullName>
    </submittedName>
</protein>
<accession>A0ABS6W4J3</accession>